<dbReference type="KEGG" id="aab:A4R43_32165"/>
<protein>
    <submittedName>
        <fullName evidence="1">Uncharacterized protein</fullName>
    </submittedName>
</protein>
<organism evidence="1 2">
    <name type="scientific">Amycolatopsis albispora</name>
    <dbReference type="NCBI Taxonomy" id="1804986"/>
    <lineage>
        <taxon>Bacteria</taxon>
        <taxon>Bacillati</taxon>
        <taxon>Actinomycetota</taxon>
        <taxon>Actinomycetes</taxon>
        <taxon>Pseudonocardiales</taxon>
        <taxon>Pseudonocardiaceae</taxon>
        <taxon>Amycolatopsis</taxon>
    </lineage>
</organism>
<evidence type="ECO:0000313" key="2">
    <source>
        <dbReference type="Proteomes" id="UP000250434"/>
    </source>
</evidence>
<accession>A0A344LER0</accession>
<evidence type="ECO:0000313" key="1">
    <source>
        <dbReference type="EMBL" id="AXB46534.1"/>
    </source>
</evidence>
<dbReference type="RefSeq" id="WP_113695595.1">
    <property type="nucleotide sequence ID" value="NZ_CP015163.1"/>
</dbReference>
<dbReference type="EMBL" id="CP015163">
    <property type="protein sequence ID" value="AXB46534.1"/>
    <property type="molecule type" value="Genomic_DNA"/>
</dbReference>
<dbReference type="Proteomes" id="UP000250434">
    <property type="component" value="Chromosome"/>
</dbReference>
<dbReference type="AlphaFoldDB" id="A0A344LER0"/>
<reference evidence="1 2" key="1">
    <citation type="submission" date="2016-04" db="EMBL/GenBank/DDBJ databases">
        <title>Complete genome sequence and analysis of deep-sea sediment isolate, Amycolatopsis sp. WP1.</title>
        <authorList>
            <person name="Wang H."/>
            <person name="Chen S."/>
            <person name="Wu Q."/>
        </authorList>
    </citation>
    <scope>NUCLEOTIDE SEQUENCE [LARGE SCALE GENOMIC DNA]</scope>
    <source>
        <strain evidence="1 2">WP1</strain>
    </source>
</reference>
<keyword evidence="2" id="KW-1185">Reference proteome</keyword>
<sequence>MLVLEHTVPAGVFPDSGALSVGPGWDLSVLGLHWHLRGESFEQDTPEIREYAGASVHAWVAVLEAEGRVEADELKTAAEAAYEHYNPSS</sequence>
<name>A0A344LER0_9PSEU</name>
<proteinExistence type="predicted"/>
<gene>
    <name evidence="1" type="ORF">A4R43_32165</name>
</gene>